<gene>
    <name evidence="2" type="ORF">MNBD_NITROSPINAE01-1448</name>
</gene>
<name>A0A3B1BW97_9ZZZZ</name>
<evidence type="ECO:0000313" key="2">
    <source>
        <dbReference type="EMBL" id="VAX15758.1"/>
    </source>
</evidence>
<sequence>MYPQFSILTTVFDTNPQFLSEAAQSIFSQCHTDFEWIILDNGSTKTAVKKKLRELGNHTSVTLLHAEQNLGIIGGMRRCIDEAVGNYLVPMDSDDMLTPEALTAIAKAIKLHDEPAFLFSDEDLLIDDKCRSPFRRPGWDPVLNLCTSYIWHLCAFRRKIARDLDVYTDNKAQWCHDWDTLFRFVNAGHIPIHLPQVLYHWRRHRESSTNRQNPAADSIKSQNHLLSCQLERLQLDELFEIDIFPIDRGAKEPWLRRKKQNTQPFHLLLEAGSVEAGIEKLQAIRDATDYPFTSATIFGCGQPEPIKKDSMLGVVNCIPRLESLFCNDYIDNGLVALVREEVFPEGMMWPWEAIGMKQLHPDTALFSCRILDKNRIVIGGGETADSNGNLQSPYVGLKETDGGNFAMALKQQSVNGIHHGFFISENDILKKAIGLPSPQISPVMLARNLAEIALKENRRILFSPLITGVVTNRHGLS</sequence>
<evidence type="ECO:0000259" key="1">
    <source>
        <dbReference type="Pfam" id="PF00535"/>
    </source>
</evidence>
<dbReference type="EMBL" id="UOGC01000020">
    <property type="protein sequence ID" value="VAX15758.1"/>
    <property type="molecule type" value="Genomic_DNA"/>
</dbReference>
<proteinExistence type="predicted"/>
<dbReference type="AlphaFoldDB" id="A0A3B1BW97"/>
<dbReference type="InterPro" id="IPR050834">
    <property type="entry name" value="Glycosyltransf_2"/>
</dbReference>
<dbReference type="SUPFAM" id="SSF53448">
    <property type="entry name" value="Nucleotide-diphospho-sugar transferases"/>
    <property type="match status" value="1"/>
</dbReference>
<dbReference type="Pfam" id="PF00535">
    <property type="entry name" value="Glycos_transf_2"/>
    <property type="match status" value="1"/>
</dbReference>
<reference evidence="2" key="1">
    <citation type="submission" date="2018-06" db="EMBL/GenBank/DDBJ databases">
        <authorList>
            <person name="Zhirakovskaya E."/>
        </authorList>
    </citation>
    <scope>NUCLEOTIDE SEQUENCE</scope>
</reference>
<dbReference type="InterPro" id="IPR029044">
    <property type="entry name" value="Nucleotide-diphossugar_trans"/>
</dbReference>
<protein>
    <recommendedName>
        <fullName evidence="1">Glycosyltransferase 2-like domain-containing protein</fullName>
    </recommendedName>
</protein>
<organism evidence="2">
    <name type="scientific">hydrothermal vent metagenome</name>
    <dbReference type="NCBI Taxonomy" id="652676"/>
    <lineage>
        <taxon>unclassified sequences</taxon>
        <taxon>metagenomes</taxon>
        <taxon>ecological metagenomes</taxon>
    </lineage>
</organism>
<accession>A0A3B1BW97</accession>
<dbReference type="InterPro" id="IPR001173">
    <property type="entry name" value="Glyco_trans_2-like"/>
</dbReference>
<dbReference type="Gene3D" id="3.90.550.10">
    <property type="entry name" value="Spore Coat Polysaccharide Biosynthesis Protein SpsA, Chain A"/>
    <property type="match status" value="1"/>
</dbReference>
<dbReference type="PANTHER" id="PTHR43685:SF2">
    <property type="entry name" value="GLYCOSYLTRANSFERASE 2-LIKE DOMAIN-CONTAINING PROTEIN"/>
    <property type="match status" value="1"/>
</dbReference>
<feature type="domain" description="Glycosyltransferase 2-like" evidence="1">
    <location>
        <begin position="6"/>
        <end position="114"/>
    </location>
</feature>
<dbReference type="PANTHER" id="PTHR43685">
    <property type="entry name" value="GLYCOSYLTRANSFERASE"/>
    <property type="match status" value="1"/>
</dbReference>